<keyword evidence="3" id="KW-1185">Reference proteome</keyword>
<dbReference type="Proteomes" id="UP001057580">
    <property type="component" value="Chromosome"/>
</dbReference>
<dbReference type="KEGG" id="ssai:N0B31_06560"/>
<organism evidence="2 3">
    <name type="scientific">Salinirubellus salinus</name>
    <dbReference type="NCBI Taxonomy" id="1364945"/>
    <lineage>
        <taxon>Archaea</taxon>
        <taxon>Methanobacteriati</taxon>
        <taxon>Methanobacteriota</taxon>
        <taxon>Stenosarchaea group</taxon>
        <taxon>Halobacteria</taxon>
        <taxon>Halobacteriales</taxon>
        <taxon>Natronomonadaceae</taxon>
        <taxon>Salinirubellus</taxon>
    </lineage>
</organism>
<dbReference type="AlphaFoldDB" id="A0A9E7R775"/>
<proteinExistence type="predicted"/>
<dbReference type="InterPro" id="IPR036866">
    <property type="entry name" value="RibonucZ/Hydroxyglut_hydro"/>
</dbReference>
<evidence type="ECO:0000259" key="1">
    <source>
        <dbReference type="SMART" id="SM00849"/>
    </source>
</evidence>
<evidence type="ECO:0000313" key="2">
    <source>
        <dbReference type="EMBL" id="UWM55943.1"/>
    </source>
</evidence>
<protein>
    <submittedName>
        <fullName evidence="2">MBL fold metallo-hydrolase</fullName>
    </submittedName>
</protein>
<dbReference type="Pfam" id="PF00753">
    <property type="entry name" value="Lactamase_B"/>
    <property type="match status" value="1"/>
</dbReference>
<dbReference type="InterPro" id="IPR001279">
    <property type="entry name" value="Metallo-B-lactamas"/>
</dbReference>
<dbReference type="CDD" id="cd07726">
    <property type="entry name" value="ST1585-like_MBL-fold"/>
    <property type="match status" value="1"/>
</dbReference>
<dbReference type="InterPro" id="IPR050855">
    <property type="entry name" value="NDM-1-like"/>
</dbReference>
<accession>A0A9E7R775</accession>
<dbReference type="Gene3D" id="3.60.15.10">
    <property type="entry name" value="Ribonuclease Z/Hydroxyacylglutathione hydrolase-like"/>
    <property type="match status" value="1"/>
</dbReference>
<dbReference type="PANTHER" id="PTHR42951:SF4">
    <property type="entry name" value="ACYL-COENZYME A THIOESTERASE MBLAC2"/>
    <property type="match status" value="1"/>
</dbReference>
<evidence type="ECO:0000313" key="3">
    <source>
        <dbReference type="Proteomes" id="UP001057580"/>
    </source>
</evidence>
<dbReference type="PANTHER" id="PTHR42951">
    <property type="entry name" value="METALLO-BETA-LACTAMASE DOMAIN-CONTAINING"/>
    <property type="match status" value="1"/>
</dbReference>
<dbReference type="EMBL" id="CP104003">
    <property type="protein sequence ID" value="UWM55943.1"/>
    <property type="molecule type" value="Genomic_DNA"/>
</dbReference>
<dbReference type="SUPFAM" id="SSF56281">
    <property type="entry name" value="Metallo-hydrolase/oxidoreductase"/>
    <property type="match status" value="1"/>
</dbReference>
<gene>
    <name evidence="2" type="ORF">N0B31_06560</name>
</gene>
<reference evidence="2" key="1">
    <citation type="submission" date="2022-09" db="EMBL/GenBank/DDBJ databases">
        <title>Diverse halophilic archaea isolated from saline environments.</title>
        <authorList>
            <person name="Cui H.-L."/>
        </authorList>
    </citation>
    <scope>NUCLEOTIDE SEQUENCE</scope>
    <source>
        <strain evidence="2">ZS-35-S2</strain>
    </source>
</reference>
<feature type="domain" description="Metallo-beta-lactamase" evidence="1">
    <location>
        <begin position="29"/>
        <end position="226"/>
    </location>
</feature>
<name>A0A9E7R775_9EURY</name>
<sequence length="302" mass="32621">MATGDVREVGHGTTDLYYVDTGMFDIEEYTSVYLVDAERPAVIDTGIGTDTDLLLDALASVGVAPEDLEVVLPTHVHLDHAGGAGHLAEACPNADVVVHENGARHLVDPSRLWEGTRHAVGDQIRHYAEPAPVPADRVVQVRDGSAVDLGDRELRVHDAPGHAPHQAVVEDPSNDCVFTADAAGIYVPAHDEVYPTTPPPNFDFEQALADTRMLSRLDPDVLCYSHFGPVRTADRLAEHLDVLIEWVEGVAAAREELGDDEAVVDRMVAATDLTDAWGADRGGAVAEMDTRGVLRYLDTRET</sequence>
<dbReference type="GeneID" id="74942068"/>
<dbReference type="SMART" id="SM00849">
    <property type="entry name" value="Lactamase_B"/>
    <property type="match status" value="1"/>
</dbReference>
<dbReference type="RefSeq" id="WP_260595062.1">
    <property type="nucleotide sequence ID" value="NZ_CP104003.1"/>
</dbReference>
<dbReference type="InterPro" id="IPR037482">
    <property type="entry name" value="ST1585_MBL-fold"/>
</dbReference>